<accession>A0A3Q2ZSJ5</accession>
<dbReference type="STRING" id="37003.ENSKMAP00000001184"/>
<dbReference type="SUPFAM" id="SSF56672">
    <property type="entry name" value="DNA/RNA polymerases"/>
    <property type="match status" value="1"/>
</dbReference>
<dbReference type="InterPro" id="IPR000477">
    <property type="entry name" value="RT_dom"/>
</dbReference>
<dbReference type="AlphaFoldDB" id="A0A3Q2ZSJ5"/>
<dbReference type="OMA" id="VIHAFIF"/>
<dbReference type="Ensembl" id="ENSKMAT00000014097.1">
    <property type="protein sequence ID" value="ENSKMAP00000013888.1"/>
    <property type="gene ID" value="ENSKMAG00000010396.1"/>
</dbReference>
<dbReference type="Pfam" id="PF00078">
    <property type="entry name" value="RVT_1"/>
    <property type="match status" value="1"/>
</dbReference>
<dbReference type="PANTHER" id="PTHR33332">
    <property type="entry name" value="REVERSE TRANSCRIPTASE DOMAIN-CONTAINING PROTEIN"/>
    <property type="match status" value="1"/>
</dbReference>
<evidence type="ECO:0000259" key="1">
    <source>
        <dbReference type="PROSITE" id="PS50878"/>
    </source>
</evidence>
<dbReference type="Ensembl" id="ENSKMAT00000002601.1">
    <property type="protein sequence ID" value="ENSKMAP00000002550.1"/>
    <property type="gene ID" value="ENSKMAG00000001967.1"/>
</dbReference>
<feature type="domain" description="Reverse transcriptase" evidence="1">
    <location>
        <begin position="253"/>
        <end position="518"/>
    </location>
</feature>
<sequence>MTLPLTKTYMQTKRQIQFRSLKTIDLTLFNQDIQDISLTTKFTSVNDYVNHYNSSLRSILDTHAPVKTRTVTFSRSAPWFTSELRTMKTAGRALERQFISSGLLVHKQAYRKHQKTYSKALTAARSHYFSLKISNSRGNSKQLFSDINSLVKPSTYTHADTSIDHCNRFMDFFINKVASIQSALPVIAESQVDITLLMQSNTFSAFSVVTQSDVEKIVKSMKTSTCVLDPLPTALLKSNITAICPLITTIINQSLRASQVPPSLKTAVIHPYLKKPSLDPNILAHYRPVSNLPFISKVLEKVVAAQLHQHLHIHNFYEKFQSGFRSAHSTETALVRVMNDLLMTADQGSPSLLLLLDLSAAFDTVNHTILLNRLQSEIGLSGTALKWFHSYLTNRTEYVSLGQSKSSTHTVTCGVPQGSVLGPTLFTIYMLPLGHIINKHKVSFHCYADDTQLYMKMDSTSPTVLPSSLQLCLEEIKAWMTANSLQLNSNKTDVILLGTPHQTQSSNLSSISIFGLNIPFSTTVTNLGVRIDSNLTFNSHIRHLSKVSFLHLKNIARLRPSLSQPDAERLIHAFISSRLDYCNALLFGTSGKNLQKLQHIQNCAARVLMRRRKYDHITSVLNSLHWLPIKHRIHYKLCLLTYQCIHGAAPAYLSELLSLHATSRRLRSSTSFYCLHQPKTKLATMGDRAFQAVAPRLWNALPESLRAPQGVEAFKKGLKTHLFKQAF</sequence>
<dbReference type="Proteomes" id="UP000264800">
    <property type="component" value="Unplaced"/>
</dbReference>
<dbReference type="GeneTree" id="ENSGT01150000286909"/>
<dbReference type="CDD" id="cd01650">
    <property type="entry name" value="RT_nLTR_like"/>
    <property type="match status" value="1"/>
</dbReference>
<protein>
    <recommendedName>
        <fullName evidence="1">Reverse transcriptase domain-containing protein</fullName>
    </recommendedName>
</protein>
<organism evidence="2 3">
    <name type="scientific">Kryptolebias marmoratus</name>
    <name type="common">Mangrove killifish</name>
    <name type="synonym">Rivulus marmoratus</name>
    <dbReference type="NCBI Taxonomy" id="37003"/>
    <lineage>
        <taxon>Eukaryota</taxon>
        <taxon>Metazoa</taxon>
        <taxon>Chordata</taxon>
        <taxon>Craniata</taxon>
        <taxon>Vertebrata</taxon>
        <taxon>Euteleostomi</taxon>
        <taxon>Actinopterygii</taxon>
        <taxon>Neopterygii</taxon>
        <taxon>Teleostei</taxon>
        <taxon>Neoteleostei</taxon>
        <taxon>Acanthomorphata</taxon>
        <taxon>Ovalentaria</taxon>
        <taxon>Atherinomorphae</taxon>
        <taxon>Cyprinodontiformes</taxon>
        <taxon>Rivulidae</taxon>
        <taxon>Kryptolebias</taxon>
    </lineage>
</organism>
<evidence type="ECO:0000313" key="2">
    <source>
        <dbReference type="Ensembl" id="ENSKMAP00000001184.1"/>
    </source>
</evidence>
<dbReference type="InterPro" id="IPR043502">
    <property type="entry name" value="DNA/RNA_pol_sf"/>
</dbReference>
<dbReference type="Ensembl" id="ENSKMAT00000001222.1">
    <property type="protein sequence ID" value="ENSKMAP00000001184.1"/>
    <property type="gene ID" value="ENSKMAG00000000948.1"/>
</dbReference>
<proteinExistence type="predicted"/>
<dbReference type="PROSITE" id="PS50878">
    <property type="entry name" value="RT_POL"/>
    <property type="match status" value="1"/>
</dbReference>
<name>A0A3Q2ZSJ5_KRYMA</name>
<keyword evidence="3" id="KW-1185">Reference proteome</keyword>
<reference evidence="2" key="1">
    <citation type="submission" date="2025-05" db="UniProtKB">
        <authorList>
            <consortium name="Ensembl"/>
        </authorList>
    </citation>
    <scope>IDENTIFICATION</scope>
</reference>
<evidence type="ECO:0000313" key="3">
    <source>
        <dbReference type="Proteomes" id="UP000264800"/>
    </source>
</evidence>